<dbReference type="RefSeq" id="XP_033518111.1">
    <property type="nucleotide sequence ID" value="XM_033671040.1"/>
</dbReference>
<evidence type="ECO:0000313" key="1">
    <source>
        <dbReference type="EMBL" id="KAF2123717.1"/>
    </source>
</evidence>
<dbReference type="OrthoDB" id="4764735at2759"/>
<accession>A0A6A5ZY63</accession>
<keyword evidence="2" id="KW-1185">Reference proteome</keyword>
<proteinExistence type="predicted"/>
<dbReference type="EMBL" id="ML977523">
    <property type="protein sequence ID" value="KAF2123717.1"/>
    <property type="molecule type" value="Genomic_DNA"/>
</dbReference>
<dbReference type="AlphaFoldDB" id="A0A6A5ZY63"/>
<organism evidence="1 2">
    <name type="scientific">Dothidotthia symphoricarpi CBS 119687</name>
    <dbReference type="NCBI Taxonomy" id="1392245"/>
    <lineage>
        <taxon>Eukaryota</taxon>
        <taxon>Fungi</taxon>
        <taxon>Dikarya</taxon>
        <taxon>Ascomycota</taxon>
        <taxon>Pezizomycotina</taxon>
        <taxon>Dothideomycetes</taxon>
        <taxon>Pleosporomycetidae</taxon>
        <taxon>Pleosporales</taxon>
        <taxon>Dothidotthiaceae</taxon>
        <taxon>Dothidotthia</taxon>
    </lineage>
</organism>
<gene>
    <name evidence="1" type="ORF">P153DRAFT_391319</name>
</gene>
<protein>
    <submittedName>
        <fullName evidence="1">Uncharacterized protein</fullName>
    </submittedName>
</protein>
<dbReference type="Proteomes" id="UP000799771">
    <property type="component" value="Unassembled WGS sequence"/>
</dbReference>
<name>A0A6A5ZY63_9PLEO</name>
<dbReference type="GeneID" id="54411472"/>
<reference evidence="1" key="1">
    <citation type="journal article" date="2020" name="Stud. Mycol.">
        <title>101 Dothideomycetes genomes: a test case for predicting lifestyles and emergence of pathogens.</title>
        <authorList>
            <person name="Haridas S."/>
            <person name="Albert R."/>
            <person name="Binder M."/>
            <person name="Bloem J."/>
            <person name="Labutti K."/>
            <person name="Salamov A."/>
            <person name="Andreopoulos B."/>
            <person name="Baker S."/>
            <person name="Barry K."/>
            <person name="Bills G."/>
            <person name="Bluhm B."/>
            <person name="Cannon C."/>
            <person name="Castanera R."/>
            <person name="Culley D."/>
            <person name="Daum C."/>
            <person name="Ezra D."/>
            <person name="Gonzalez J."/>
            <person name="Henrissat B."/>
            <person name="Kuo A."/>
            <person name="Liang C."/>
            <person name="Lipzen A."/>
            <person name="Lutzoni F."/>
            <person name="Magnuson J."/>
            <person name="Mondo S."/>
            <person name="Nolan M."/>
            <person name="Ohm R."/>
            <person name="Pangilinan J."/>
            <person name="Park H.-J."/>
            <person name="Ramirez L."/>
            <person name="Alfaro M."/>
            <person name="Sun H."/>
            <person name="Tritt A."/>
            <person name="Yoshinaga Y."/>
            <person name="Zwiers L.-H."/>
            <person name="Turgeon B."/>
            <person name="Goodwin S."/>
            <person name="Spatafora J."/>
            <person name="Crous P."/>
            <person name="Grigoriev I."/>
        </authorList>
    </citation>
    <scope>NUCLEOTIDE SEQUENCE</scope>
    <source>
        <strain evidence="1">CBS 119687</strain>
    </source>
</reference>
<sequence length="363" mass="40250">MSSDDESSAKIPEDNVLSSNCKHVKSDVNVAFGPQNWYWARCGTRWRFVRSQLSDWADLGIHDAHWVAFKHDTGFLIGGEDEDGEVKVVHTWNNDFMVRAEHVDSFIESRDAYIKLHGWIWDRVKSDPEKLRDIAVSIGPKGSYFARSGSSSVTHALPKDLQTAIKESDSSPMTIALGIKGSWIVLWADGTRSWNLRFAYPSLASAGHLENSSNRTVFAALNPYMEDSYFVVAEDGACSYSTSLTDNVEGKQLHEITDTYMRMRAKRDGSSFNHSMRLNGVLKQVSITPKSSPQETRSEALMSMWRARARQDFVKQKDVAFVCSIAGGTGVLAKVAGMSTMRAVGLATSTGIGAALSMWFRGN</sequence>
<evidence type="ECO:0000313" key="2">
    <source>
        <dbReference type="Proteomes" id="UP000799771"/>
    </source>
</evidence>